<dbReference type="CDD" id="cd08977">
    <property type="entry name" value="SusD"/>
    <property type="match status" value="1"/>
</dbReference>
<evidence type="ECO:0000256" key="5">
    <source>
        <dbReference type="ARBA" id="ARBA00023237"/>
    </source>
</evidence>
<proteinExistence type="inferred from homology"/>
<dbReference type="SUPFAM" id="SSF48452">
    <property type="entry name" value="TPR-like"/>
    <property type="match status" value="1"/>
</dbReference>
<dbReference type="Pfam" id="PF14322">
    <property type="entry name" value="SusD-like_3"/>
    <property type="match status" value="1"/>
</dbReference>
<reference evidence="8 9" key="1">
    <citation type="submission" date="2020-05" db="EMBL/GenBank/DDBJ databases">
        <title>Hymenobacter terrestris sp. nov. and Hymenobacter lapidiphilus sp. nov., isolated from regoliths in Antarctica.</title>
        <authorList>
            <person name="Sedlacek I."/>
            <person name="Pantucek R."/>
            <person name="Zeman M."/>
            <person name="Holochova P."/>
            <person name="Kralova S."/>
            <person name="Stankova E."/>
            <person name="Sedo O."/>
            <person name="Micenkova L."/>
            <person name="Svec P."/>
            <person name="Gupta V."/>
            <person name="Sood U."/>
            <person name="Korpole U.S."/>
            <person name="Lal R."/>
        </authorList>
    </citation>
    <scope>NUCLEOTIDE SEQUENCE [LARGE SCALE GENOMIC DNA]</scope>
    <source>
        <strain evidence="8 9">P5342</strain>
    </source>
</reference>
<evidence type="ECO:0000259" key="7">
    <source>
        <dbReference type="Pfam" id="PF14322"/>
    </source>
</evidence>
<dbReference type="Gene3D" id="1.25.40.390">
    <property type="match status" value="1"/>
</dbReference>
<dbReference type="InterPro" id="IPR011990">
    <property type="entry name" value="TPR-like_helical_dom_sf"/>
</dbReference>
<sequence length="478" mass="52903">MKKNLLILSLLGLSLGSCESFLEETPYDFVASDTFYKSEGDLVAGLNGAYGALLPQLYFGRTAWQITELPGDYVRVGSASDERAQLSRFTYDERLNEVNNWWTSIYLMVNRANDVIERGPGVPMDEARRNNLIGNARFLRGMAYFDLVRCFGDVPLVLSTVKSPDDNIKPARTPAAEVYEQVIADLQFAEANCLAENQIPGDQKGRASKGAAAALLAKLYLTRAGSSAAKSTDMADALSAVNRVMSSGLYRLVPTYSDVFDPDKENGPEHIFSIQFDLPPNVGSIIVRQFTPAQIVPDGLGTFSVEPTFVTSYATADVRRTWNITNRGANGATLPRYFFVKFKDPLRIGNDSRANYLVARYADILLLQSEILNNINPADPAKYTGINAVRVRAGLAPLTGTTTKDAFVDLLVRERGWELCIEGHRWYDLTRLKRLNEAVVAAKPTLVSRVDPRYYLFPIPVNESILNPNLTQNPGYGQ</sequence>
<dbReference type="EMBL" id="JABKAU010000019">
    <property type="protein sequence ID" value="NVO31862.1"/>
    <property type="molecule type" value="Genomic_DNA"/>
</dbReference>
<comment type="caution">
    <text evidence="8">The sequence shown here is derived from an EMBL/GenBank/DDBJ whole genome shotgun (WGS) entry which is preliminary data.</text>
</comment>
<evidence type="ECO:0000256" key="4">
    <source>
        <dbReference type="ARBA" id="ARBA00023136"/>
    </source>
</evidence>
<dbReference type="InterPro" id="IPR033985">
    <property type="entry name" value="SusD-like_N"/>
</dbReference>
<evidence type="ECO:0000313" key="8">
    <source>
        <dbReference type="EMBL" id="NVO31862.1"/>
    </source>
</evidence>
<keyword evidence="9" id="KW-1185">Reference proteome</keyword>
<evidence type="ECO:0000313" key="9">
    <source>
        <dbReference type="Proteomes" id="UP000565521"/>
    </source>
</evidence>
<keyword evidence="5" id="KW-0998">Cell outer membrane</keyword>
<feature type="domain" description="SusD-like N-terminal" evidence="7">
    <location>
        <begin position="61"/>
        <end position="221"/>
    </location>
</feature>
<comment type="similarity">
    <text evidence="2">Belongs to the SusD family.</text>
</comment>
<evidence type="ECO:0000259" key="6">
    <source>
        <dbReference type="Pfam" id="PF07980"/>
    </source>
</evidence>
<dbReference type="GO" id="GO:0009279">
    <property type="term" value="C:cell outer membrane"/>
    <property type="evidence" value="ECO:0007669"/>
    <property type="project" value="UniProtKB-SubCell"/>
</dbReference>
<evidence type="ECO:0000256" key="2">
    <source>
        <dbReference type="ARBA" id="ARBA00006275"/>
    </source>
</evidence>
<dbReference type="PROSITE" id="PS51257">
    <property type="entry name" value="PROKAR_LIPOPROTEIN"/>
    <property type="match status" value="1"/>
</dbReference>
<gene>
    <name evidence="8" type="ORF">HW554_11620</name>
</gene>
<feature type="domain" description="RagB/SusD" evidence="6">
    <location>
        <begin position="342"/>
        <end position="476"/>
    </location>
</feature>
<accession>A0A7Y7PQH2</accession>
<keyword evidence="4" id="KW-0472">Membrane</keyword>
<evidence type="ECO:0000256" key="1">
    <source>
        <dbReference type="ARBA" id="ARBA00004442"/>
    </source>
</evidence>
<name>A0A7Y7PQH2_9BACT</name>
<keyword evidence="3" id="KW-0732">Signal</keyword>
<comment type="subcellular location">
    <subcellularLocation>
        <location evidence="1">Cell outer membrane</location>
    </subcellularLocation>
</comment>
<dbReference type="Proteomes" id="UP000565521">
    <property type="component" value="Unassembled WGS sequence"/>
</dbReference>
<dbReference type="AlphaFoldDB" id="A0A7Y7PQH2"/>
<protein>
    <submittedName>
        <fullName evidence="8">RagB/SusD family nutrient uptake outer membrane protein</fullName>
    </submittedName>
</protein>
<dbReference type="Pfam" id="PF07980">
    <property type="entry name" value="SusD_RagB"/>
    <property type="match status" value="1"/>
</dbReference>
<organism evidence="8 9">
    <name type="scientific">Hymenobacter lapidiphilus</name>
    <dbReference type="NCBI Taxonomy" id="2608003"/>
    <lineage>
        <taxon>Bacteria</taxon>
        <taxon>Pseudomonadati</taxon>
        <taxon>Bacteroidota</taxon>
        <taxon>Cytophagia</taxon>
        <taxon>Cytophagales</taxon>
        <taxon>Hymenobacteraceae</taxon>
        <taxon>Hymenobacter</taxon>
    </lineage>
</organism>
<evidence type="ECO:0000256" key="3">
    <source>
        <dbReference type="ARBA" id="ARBA00022729"/>
    </source>
</evidence>
<dbReference type="RefSeq" id="WP_176908756.1">
    <property type="nucleotide sequence ID" value="NZ_JABKAU010000019.1"/>
</dbReference>
<dbReference type="InterPro" id="IPR012944">
    <property type="entry name" value="SusD_RagB_dom"/>
</dbReference>